<dbReference type="AlphaFoldDB" id="K1TIZ1"/>
<protein>
    <submittedName>
        <fullName evidence="1">Uncharacterized protein</fullName>
    </submittedName>
</protein>
<evidence type="ECO:0000313" key="1">
    <source>
        <dbReference type="EMBL" id="EKC59196.1"/>
    </source>
</evidence>
<organism evidence="1">
    <name type="scientific">human gut metagenome</name>
    <dbReference type="NCBI Taxonomy" id="408170"/>
    <lineage>
        <taxon>unclassified sequences</taxon>
        <taxon>metagenomes</taxon>
        <taxon>organismal metagenomes</taxon>
    </lineage>
</organism>
<gene>
    <name evidence="1" type="ORF">LEA_13489</name>
</gene>
<proteinExistence type="predicted"/>
<sequence>MVGSKYCSLDVRTLQSKIALMCGCFDAADNRTGFASTCSEIAPVGANLKEPPATQAGRRHIALTTDPCDHLMLYVYIIPHTLPADNDIEATRPFDVELHINCDGRRIRSEKRRINQWSGASIELRVAADGK</sequence>
<name>K1TIZ1_9ZZZZ</name>
<reference evidence="1" key="1">
    <citation type="journal article" date="2013" name="Environ. Microbiol.">
        <title>Microbiota from the distal guts of lean and obese adolescents exhibit partial functional redundancy besides clear differences in community structure.</title>
        <authorList>
            <person name="Ferrer M."/>
            <person name="Ruiz A."/>
            <person name="Lanza F."/>
            <person name="Haange S.B."/>
            <person name="Oberbach A."/>
            <person name="Till H."/>
            <person name="Bargiela R."/>
            <person name="Campoy C."/>
            <person name="Segura M.T."/>
            <person name="Richter M."/>
            <person name="von Bergen M."/>
            <person name="Seifert J."/>
            <person name="Suarez A."/>
        </authorList>
    </citation>
    <scope>NUCLEOTIDE SEQUENCE</scope>
</reference>
<comment type="caution">
    <text evidence="1">The sequence shown here is derived from an EMBL/GenBank/DDBJ whole genome shotgun (WGS) entry which is preliminary data.</text>
</comment>
<dbReference type="EMBL" id="AJWY01009153">
    <property type="protein sequence ID" value="EKC59196.1"/>
    <property type="molecule type" value="Genomic_DNA"/>
</dbReference>
<accession>K1TIZ1</accession>